<dbReference type="AlphaFoldDB" id="A0A2J8RPV6"/>
<sequence>MDGARADMWASTFTLAMAKRKPQDVWVLLPEHNLVPGRLDGGGVQYLLVGLSRVPR</sequence>
<protein>
    <submittedName>
        <fullName evidence="1">RTP5 isoform 1</fullName>
    </submittedName>
</protein>
<proteinExistence type="predicted"/>
<comment type="caution">
    <text evidence="1">The sequence shown here is derived from an EMBL/GenBank/DDBJ whole genome shotgun (WGS) entry which is preliminary data.</text>
</comment>
<dbReference type="EMBL" id="NDHI03003662">
    <property type="protein sequence ID" value="PNJ10571.1"/>
    <property type="molecule type" value="Genomic_DNA"/>
</dbReference>
<name>A0A2J8RPV6_PONAB</name>
<feature type="non-terminal residue" evidence="1">
    <location>
        <position position="56"/>
    </location>
</feature>
<evidence type="ECO:0000313" key="1">
    <source>
        <dbReference type="EMBL" id="PNJ10571.1"/>
    </source>
</evidence>
<organism evidence="1">
    <name type="scientific">Pongo abelii</name>
    <name type="common">Sumatran orangutan</name>
    <name type="synonym">Pongo pygmaeus abelii</name>
    <dbReference type="NCBI Taxonomy" id="9601"/>
    <lineage>
        <taxon>Eukaryota</taxon>
        <taxon>Metazoa</taxon>
        <taxon>Chordata</taxon>
        <taxon>Craniata</taxon>
        <taxon>Vertebrata</taxon>
        <taxon>Euteleostomi</taxon>
        <taxon>Mammalia</taxon>
        <taxon>Eutheria</taxon>
        <taxon>Euarchontoglires</taxon>
        <taxon>Primates</taxon>
        <taxon>Haplorrhini</taxon>
        <taxon>Catarrhini</taxon>
        <taxon>Hominidae</taxon>
        <taxon>Pongo</taxon>
    </lineage>
</organism>
<reference evidence="1" key="1">
    <citation type="submission" date="2017-12" db="EMBL/GenBank/DDBJ databases">
        <title>High-resolution comparative analysis of great ape genomes.</title>
        <authorList>
            <person name="Pollen A."/>
            <person name="Hastie A."/>
            <person name="Hormozdiari F."/>
            <person name="Dougherty M."/>
            <person name="Liu R."/>
            <person name="Chaisson M."/>
            <person name="Hoppe E."/>
            <person name="Hill C."/>
            <person name="Pang A."/>
            <person name="Hillier L."/>
            <person name="Baker C."/>
            <person name="Armstrong J."/>
            <person name="Shendure J."/>
            <person name="Paten B."/>
            <person name="Wilson R."/>
            <person name="Chao H."/>
            <person name="Schneider V."/>
            <person name="Ventura M."/>
            <person name="Kronenberg Z."/>
            <person name="Murali S."/>
            <person name="Gordon D."/>
            <person name="Cantsilieris S."/>
            <person name="Munson K."/>
            <person name="Nelson B."/>
            <person name="Raja A."/>
            <person name="Underwood J."/>
            <person name="Diekhans M."/>
            <person name="Fiddes I."/>
            <person name="Haussler D."/>
            <person name="Eichler E."/>
        </authorList>
    </citation>
    <scope>NUCLEOTIDE SEQUENCE [LARGE SCALE GENOMIC DNA]</scope>
    <source>
        <strain evidence="1">Susie</strain>
    </source>
</reference>
<accession>A0A2J8RPV6</accession>
<gene>
    <name evidence="1" type="ORF">CR201_G0049430</name>
</gene>